<gene>
    <name evidence="1" type="ORF">E3T27_07170</name>
</gene>
<dbReference type="InterPro" id="IPR024006">
    <property type="entry name" value="Alt_signal_exp_actinobact"/>
</dbReference>
<dbReference type="Proteomes" id="UP000298424">
    <property type="component" value="Unassembled WGS sequence"/>
</dbReference>
<dbReference type="OrthoDB" id="4466954at2"/>
<evidence type="ECO:0000313" key="2">
    <source>
        <dbReference type="Proteomes" id="UP000298424"/>
    </source>
</evidence>
<accession>A0A4R8ZG30</accession>
<comment type="caution">
    <text evidence="1">The sequence shown here is derived from an EMBL/GenBank/DDBJ whole genome shotgun (WGS) entry which is preliminary data.</text>
</comment>
<dbReference type="InterPro" id="IPR023833">
    <property type="entry name" value="Signal_pept_SipW-depend-type"/>
</dbReference>
<dbReference type="NCBIfam" id="TIGR04089">
    <property type="entry name" value="exp_by_SipW_III"/>
    <property type="match status" value="1"/>
</dbReference>
<name>A0A4R8ZG30_9MICO</name>
<organism evidence="1 2">
    <name type="scientific">Cryobacterium lyxosi</name>
    <dbReference type="NCBI Taxonomy" id="1259228"/>
    <lineage>
        <taxon>Bacteria</taxon>
        <taxon>Bacillati</taxon>
        <taxon>Actinomycetota</taxon>
        <taxon>Actinomycetes</taxon>
        <taxon>Micrococcales</taxon>
        <taxon>Microbacteriaceae</taxon>
        <taxon>Cryobacterium</taxon>
    </lineage>
</organism>
<keyword evidence="2" id="KW-1185">Reference proteome</keyword>
<evidence type="ECO:0000313" key="1">
    <source>
        <dbReference type="EMBL" id="TFD26561.1"/>
    </source>
</evidence>
<dbReference type="EMBL" id="SOGT01000008">
    <property type="protein sequence ID" value="TFD26561.1"/>
    <property type="molecule type" value="Genomic_DNA"/>
</dbReference>
<dbReference type="RefSeq" id="WP_134572072.1">
    <property type="nucleotide sequence ID" value="NZ_SOGT01000008.1"/>
</dbReference>
<dbReference type="AlphaFoldDB" id="A0A4R8ZG30"/>
<proteinExistence type="predicted"/>
<sequence>MKRILTGSIAGATGIALLLGGAGTFALWNSSAAIAGAPITAGTLTVETEDVVFWTDQYGTEINMQSYKIVPGDVLTYTSFLDVTVRGDNLHARIAIDHGSISSANSDASRALKILLDKSTSVSVDTDDLIGVPHDFSDDQTRFDLSEGDHMLHVTVTIEFLESFEDVDVDDDDAKNASALLSNLGVTLTQTP</sequence>
<reference evidence="1 2" key="1">
    <citation type="submission" date="2019-03" db="EMBL/GenBank/DDBJ databases">
        <title>Genomics of glacier-inhabiting Cryobacterium strains.</title>
        <authorList>
            <person name="Liu Q."/>
            <person name="Xin Y.-H."/>
        </authorList>
    </citation>
    <scope>NUCLEOTIDE SEQUENCE [LARGE SCALE GENOMIC DNA]</scope>
    <source>
        <strain evidence="1 2">TMT1-1</strain>
    </source>
</reference>
<dbReference type="NCBIfam" id="TIGR04088">
    <property type="entry name" value="cognate_SipW"/>
    <property type="match status" value="1"/>
</dbReference>
<protein>
    <submittedName>
        <fullName evidence="1">Alternate-type signal peptide domain-containing protein</fullName>
    </submittedName>
</protein>